<proteinExistence type="predicted"/>
<organism evidence="1 2">
    <name type="scientific">Crocosphaera watsonii WH 0402</name>
    <dbReference type="NCBI Taxonomy" id="1284629"/>
    <lineage>
        <taxon>Bacteria</taxon>
        <taxon>Bacillati</taxon>
        <taxon>Cyanobacteriota</taxon>
        <taxon>Cyanophyceae</taxon>
        <taxon>Oscillatoriophycideae</taxon>
        <taxon>Chroococcales</taxon>
        <taxon>Aphanothecaceae</taxon>
        <taxon>Crocosphaera</taxon>
    </lineage>
</organism>
<dbReference type="GO" id="GO:0005840">
    <property type="term" value="C:ribosome"/>
    <property type="evidence" value="ECO:0007669"/>
    <property type="project" value="UniProtKB-KW"/>
</dbReference>
<dbReference type="Proteomes" id="UP000018130">
    <property type="component" value="Unassembled WGS sequence"/>
</dbReference>
<dbReference type="EMBL" id="CAQN01000743">
    <property type="protein sequence ID" value="CCQ68301.1"/>
    <property type="molecule type" value="Genomic_DNA"/>
</dbReference>
<keyword evidence="1" id="KW-0687">Ribonucleoprotein</keyword>
<name>T2JTC6_CROWT</name>
<evidence type="ECO:0000313" key="2">
    <source>
        <dbReference type="Proteomes" id="UP000018130"/>
    </source>
</evidence>
<reference evidence="1 2" key="1">
    <citation type="submission" date="2013-01" db="EMBL/GenBank/DDBJ databases">
        <authorList>
            <person name="Bench S."/>
        </authorList>
    </citation>
    <scope>NUCLEOTIDE SEQUENCE [LARGE SCALE GENOMIC DNA]</scope>
    <source>
        <strain evidence="1 2">WH 0402</strain>
    </source>
</reference>
<sequence length="50" mass="5946">MKGDKQLLILLKLVFKKLKKLEFIMNESFSVPDEKLRQESVKNLQQVQKN</sequence>
<keyword evidence="1" id="KW-0689">Ribosomal protein</keyword>
<protein>
    <submittedName>
        <fullName evidence="1">LSU ribosomal protein L10p (P0)</fullName>
    </submittedName>
</protein>
<gene>
    <name evidence="1" type="ORF">CWATWH0402_5061</name>
</gene>
<dbReference type="AlphaFoldDB" id="T2JTC6"/>
<comment type="caution">
    <text evidence="1">The sequence shown here is derived from an EMBL/GenBank/DDBJ whole genome shotgun (WGS) entry which is preliminary data.</text>
</comment>
<evidence type="ECO:0000313" key="1">
    <source>
        <dbReference type="EMBL" id="CCQ68301.1"/>
    </source>
</evidence>
<accession>T2JTC6</accession>
<reference evidence="1 2" key="2">
    <citation type="submission" date="2013-09" db="EMBL/GenBank/DDBJ databases">
        <title>Whole genome comparison of six Crocosphaera watsonii strains with differing phenotypes.</title>
        <authorList>
            <person name="Bench S.R."/>
            <person name="Heller P."/>
            <person name="Frank I."/>
            <person name="Arciniega M."/>
            <person name="Shilova I.N."/>
            <person name="Zehr J.P."/>
        </authorList>
    </citation>
    <scope>NUCLEOTIDE SEQUENCE [LARGE SCALE GENOMIC DNA]</scope>
    <source>
        <strain evidence="1 2">WH 0402</strain>
    </source>
</reference>